<evidence type="ECO:0000313" key="3">
    <source>
        <dbReference type="Proteomes" id="UP000076021"/>
    </source>
</evidence>
<geneLocation type="plasmid" evidence="3">
    <name>ppp9</name>
</geneLocation>
<dbReference type="AlphaFoldDB" id="A0A143HIR3"/>
<dbReference type="GO" id="GO:0015074">
    <property type="term" value="P:DNA integration"/>
    <property type="evidence" value="ECO:0007669"/>
    <property type="project" value="InterPro"/>
</dbReference>
<dbReference type="Proteomes" id="UP000076021">
    <property type="component" value="Plasmid pPP9"/>
</dbReference>
<keyword evidence="3" id="KW-1185">Reference proteome</keyword>
<dbReference type="GO" id="GO:0006310">
    <property type="term" value="P:DNA recombination"/>
    <property type="evidence" value="ECO:0007669"/>
    <property type="project" value="UniProtKB-KW"/>
</dbReference>
<dbReference type="KEGG" id="rst:ATY39_17205"/>
<dbReference type="SUPFAM" id="SSF56349">
    <property type="entry name" value="DNA breaking-rejoining enzymes"/>
    <property type="match status" value="1"/>
</dbReference>
<reference evidence="2 3" key="1">
    <citation type="journal article" date="2016" name="Genome Announc.">
        <title>Whole-Genome Sequence of Rummeliibacillus stabekisii Strain PP9 Isolated from Antarctic Soil.</title>
        <authorList>
            <person name="da Mota F.F."/>
            <person name="Vollu R.E."/>
            <person name="Jurelevicius D."/>
            <person name="Seldin L."/>
        </authorList>
    </citation>
    <scope>NUCLEOTIDE SEQUENCE [LARGE SCALE GENOMIC DNA]</scope>
    <source>
        <strain evidence="2 3">PP9</strain>
        <plasmid evidence="3">Plasmid ppp9</plasmid>
    </source>
</reference>
<accession>A0A143HIR3</accession>
<protein>
    <submittedName>
        <fullName evidence="2">Uncharacterized protein</fullName>
    </submittedName>
</protein>
<proteinExistence type="predicted"/>
<evidence type="ECO:0000256" key="1">
    <source>
        <dbReference type="ARBA" id="ARBA00023172"/>
    </source>
</evidence>
<keyword evidence="1" id="KW-0233">DNA recombination</keyword>
<dbReference type="GO" id="GO:0003677">
    <property type="term" value="F:DNA binding"/>
    <property type="evidence" value="ECO:0007669"/>
    <property type="project" value="InterPro"/>
</dbReference>
<gene>
    <name evidence="2" type="ORF">ATY39_17205</name>
</gene>
<dbReference type="OrthoDB" id="2450416at2"/>
<organism evidence="2 3">
    <name type="scientific">Rummeliibacillus stabekisii</name>
    <dbReference type="NCBI Taxonomy" id="241244"/>
    <lineage>
        <taxon>Bacteria</taxon>
        <taxon>Bacillati</taxon>
        <taxon>Bacillota</taxon>
        <taxon>Bacilli</taxon>
        <taxon>Bacillales</taxon>
        <taxon>Caryophanaceae</taxon>
        <taxon>Rummeliibacillus</taxon>
    </lineage>
</organism>
<reference evidence="3" key="2">
    <citation type="submission" date="2016-03" db="EMBL/GenBank/DDBJ databases">
        <authorList>
            <person name="Ploux O."/>
        </authorList>
    </citation>
    <scope>NUCLEOTIDE SEQUENCE [LARGE SCALE GENOMIC DNA]</scope>
    <source>
        <strain evidence="3">PP9</strain>
        <plasmid evidence="3">Plasmid ppp9</plasmid>
    </source>
</reference>
<dbReference type="RefSeq" id="WP_066792093.1">
    <property type="nucleotide sequence ID" value="NZ_CP014807.1"/>
</dbReference>
<sequence length="208" mass="24237">MQNRAYTAKEMQLIREQVSSEVGKAVDLMQHLGLRVREAAYVRREHFQCHPETGRWQLKIENRQGAGITKGGRYREIQIPVSFQPRVEQLLQGKERQERLVKVASSTIRDGIHRACQKAEIPQHGRGAHGFRHAYARQRMDQLMTREQKDMMQRILANCRDGKKANYGIFNKRDGALYATTKEAMDHIHGELGHGKNRWELAMRYMKD</sequence>
<evidence type="ECO:0000313" key="2">
    <source>
        <dbReference type="EMBL" id="AMX01162.1"/>
    </source>
</evidence>
<keyword evidence="2" id="KW-0614">Plasmid</keyword>
<dbReference type="EMBL" id="CP014807">
    <property type="protein sequence ID" value="AMX01162.1"/>
    <property type="molecule type" value="Genomic_DNA"/>
</dbReference>
<name>A0A143HIR3_9BACL</name>
<dbReference type="InterPro" id="IPR011010">
    <property type="entry name" value="DNA_brk_join_enz"/>
</dbReference>
<dbReference type="Gene3D" id="1.10.443.10">
    <property type="entry name" value="Intergrase catalytic core"/>
    <property type="match status" value="1"/>
</dbReference>
<dbReference type="InterPro" id="IPR013762">
    <property type="entry name" value="Integrase-like_cat_sf"/>
</dbReference>